<keyword evidence="2" id="KW-0288">FMN</keyword>
<evidence type="ECO:0000256" key="2">
    <source>
        <dbReference type="ARBA" id="ARBA00022643"/>
    </source>
</evidence>
<evidence type="ECO:0000313" key="6">
    <source>
        <dbReference type="EMBL" id="MBU8823861.1"/>
    </source>
</evidence>
<sequence length="305" mass="31985">MSAVPVLLELAVGEAPSQVSLAEADAIAATAQDLGVTAVRLVDRVGEQPAIDPSMVAAHLAGRYPDLGWLIDAPTTHNAPYNLARRILSVDRATGGRAGLVLIPGGGDEVSDAAVPDCAATDPAERWAEYADIVTRLWESFPAAALLGDQQRAVVVDDVLIRPVDFRGRFYRVGGPLDGPSSLQGRPMLVAAAPTEVGWARIAAIADAVIVELSEINYATAQLRAALHAAGRRREDVALLVRTTDPEIINHATADLNADGIVVAANGGAPEMLAALRRAGRQDTPQRRATLRATLTIPSPEGVSM</sequence>
<proteinExistence type="predicted"/>
<dbReference type="InterPro" id="IPR051260">
    <property type="entry name" value="Diverse_substr_monoxygenases"/>
</dbReference>
<reference evidence="6 7" key="1">
    <citation type="submission" date="2021-05" db="EMBL/GenBank/DDBJ databases">
        <title>Draft Genome Sequences of Clinical Respiratory Isolates of Mycobacterium goodii Recovered in Ireland.</title>
        <authorList>
            <person name="Flanagan P.R."/>
            <person name="Mok S."/>
            <person name="Roycroft E."/>
            <person name="Rogers T.R."/>
            <person name="Fitzgibbon M."/>
        </authorList>
    </citation>
    <scope>NUCLEOTIDE SEQUENCE [LARGE SCALE GENOMIC DNA]</scope>
    <source>
        <strain evidence="6 7">14IE55</strain>
    </source>
</reference>
<evidence type="ECO:0000256" key="1">
    <source>
        <dbReference type="ARBA" id="ARBA00022630"/>
    </source>
</evidence>
<feature type="domain" description="Luciferase-like" evidence="5">
    <location>
        <begin position="17"/>
        <end position="242"/>
    </location>
</feature>
<evidence type="ECO:0000313" key="7">
    <source>
        <dbReference type="Proteomes" id="UP000696413"/>
    </source>
</evidence>
<protein>
    <submittedName>
        <fullName evidence="6">LLM class flavin-dependent oxidoreductase</fullName>
    </submittedName>
</protein>
<dbReference type="Proteomes" id="UP000696413">
    <property type="component" value="Unassembled WGS sequence"/>
</dbReference>
<dbReference type="InterPro" id="IPR036661">
    <property type="entry name" value="Luciferase-like_sf"/>
</dbReference>
<keyword evidence="1" id="KW-0285">Flavoprotein</keyword>
<evidence type="ECO:0000256" key="4">
    <source>
        <dbReference type="ARBA" id="ARBA00023033"/>
    </source>
</evidence>
<dbReference type="Pfam" id="PF00296">
    <property type="entry name" value="Bac_luciferase"/>
    <property type="match status" value="1"/>
</dbReference>
<keyword evidence="3" id="KW-0560">Oxidoreductase</keyword>
<dbReference type="PANTHER" id="PTHR30011:SF16">
    <property type="entry name" value="C2H2 FINGER DOMAIN TRANSCRIPTION FACTOR (EUROFUNG)-RELATED"/>
    <property type="match status" value="1"/>
</dbReference>
<evidence type="ECO:0000259" key="5">
    <source>
        <dbReference type="Pfam" id="PF00296"/>
    </source>
</evidence>
<keyword evidence="4" id="KW-0503">Monooxygenase</keyword>
<comment type="caution">
    <text evidence="6">The sequence shown here is derived from an EMBL/GenBank/DDBJ whole genome shotgun (WGS) entry which is preliminary data.</text>
</comment>
<keyword evidence="7" id="KW-1185">Reference proteome</keyword>
<evidence type="ECO:0000256" key="3">
    <source>
        <dbReference type="ARBA" id="ARBA00023002"/>
    </source>
</evidence>
<dbReference type="RefSeq" id="WP_214312776.1">
    <property type="nucleotide sequence ID" value="NZ_JAHBOJ010000020.1"/>
</dbReference>
<name>A0ABS6HME4_MYCGD</name>
<dbReference type="SUPFAM" id="SSF51679">
    <property type="entry name" value="Bacterial luciferase-like"/>
    <property type="match status" value="1"/>
</dbReference>
<dbReference type="PANTHER" id="PTHR30011">
    <property type="entry name" value="ALKANESULFONATE MONOOXYGENASE-RELATED"/>
    <property type="match status" value="1"/>
</dbReference>
<accession>A0ABS6HME4</accession>
<dbReference type="Gene3D" id="3.20.20.30">
    <property type="entry name" value="Luciferase-like domain"/>
    <property type="match status" value="1"/>
</dbReference>
<gene>
    <name evidence="6" type="ORF">KL859_13390</name>
</gene>
<dbReference type="EMBL" id="JAHBOM010000009">
    <property type="protein sequence ID" value="MBU8823861.1"/>
    <property type="molecule type" value="Genomic_DNA"/>
</dbReference>
<dbReference type="InterPro" id="IPR011251">
    <property type="entry name" value="Luciferase-like_dom"/>
</dbReference>
<organism evidence="6 7">
    <name type="scientific">Mycolicibacterium goodii</name>
    <name type="common">Mycobacterium goodii</name>
    <dbReference type="NCBI Taxonomy" id="134601"/>
    <lineage>
        <taxon>Bacteria</taxon>
        <taxon>Bacillati</taxon>
        <taxon>Actinomycetota</taxon>
        <taxon>Actinomycetes</taxon>
        <taxon>Mycobacteriales</taxon>
        <taxon>Mycobacteriaceae</taxon>
        <taxon>Mycolicibacterium</taxon>
    </lineage>
</organism>